<gene>
    <name evidence="2" type="ORF">BFS30_10670</name>
</gene>
<accession>A0A1D7QFZ9</accession>
<dbReference type="PANTHER" id="PTHR22916">
    <property type="entry name" value="GLYCOSYLTRANSFERASE"/>
    <property type="match status" value="1"/>
</dbReference>
<dbReference type="Pfam" id="PF00535">
    <property type="entry name" value="Glycos_transf_2"/>
    <property type="match status" value="1"/>
</dbReference>
<organism evidence="2 3">
    <name type="scientific">Pedobacter steynii</name>
    <dbReference type="NCBI Taxonomy" id="430522"/>
    <lineage>
        <taxon>Bacteria</taxon>
        <taxon>Pseudomonadati</taxon>
        <taxon>Bacteroidota</taxon>
        <taxon>Sphingobacteriia</taxon>
        <taxon>Sphingobacteriales</taxon>
        <taxon>Sphingobacteriaceae</taxon>
        <taxon>Pedobacter</taxon>
    </lineage>
</organism>
<dbReference type="EMBL" id="CP017141">
    <property type="protein sequence ID" value="AOM77590.1"/>
    <property type="molecule type" value="Genomic_DNA"/>
</dbReference>
<dbReference type="GO" id="GO:0016758">
    <property type="term" value="F:hexosyltransferase activity"/>
    <property type="evidence" value="ECO:0007669"/>
    <property type="project" value="UniProtKB-ARBA"/>
</dbReference>
<proteinExistence type="predicted"/>
<feature type="domain" description="Glycosyltransferase 2-like" evidence="1">
    <location>
        <begin position="12"/>
        <end position="181"/>
    </location>
</feature>
<dbReference type="InterPro" id="IPR029044">
    <property type="entry name" value="Nucleotide-diphossugar_trans"/>
</dbReference>
<dbReference type="Proteomes" id="UP000094313">
    <property type="component" value="Chromosome"/>
</dbReference>
<sequence>MKNSNNEMIDVSVIVPNYNHAAFLRQRIDSILNQTFQNFELIILDDCSTDNSKEIINSYAEHPRISHIIFNTINSGSPFAQWEKGINLAIGKYIWIAESDDWCEPSLLESLLEGIRKDEECVISYCQLSCINGENKIKWQSKHPLLSEIVDSQTFIRDFLAIKVSIFNASMAIFRKDIFQHVSEEFVTFKFCGDWFFWLQIARYGKVHISGKVLNYFRKHDKDVSGKAYKSGLNIIEELKVTNWMYEEKLIDDSLYEKAFKKQYKAYWKVKNSIEPANRDRIRSLLAMPLSSKINTLKFLPSAIWNALRK</sequence>
<protein>
    <recommendedName>
        <fullName evidence="1">Glycosyltransferase 2-like domain-containing protein</fullName>
    </recommendedName>
</protein>
<dbReference type="InterPro" id="IPR001173">
    <property type="entry name" value="Glyco_trans_2-like"/>
</dbReference>
<evidence type="ECO:0000313" key="3">
    <source>
        <dbReference type="Proteomes" id="UP000094313"/>
    </source>
</evidence>
<reference evidence="2 3" key="1">
    <citation type="submission" date="2016-08" db="EMBL/GenBank/DDBJ databases">
        <authorList>
            <person name="Seilhamer J.J."/>
        </authorList>
    </citation>
    <scope>NUCLEOTIDE SEQUENCE [LARGE SCALE GENOMIC DNA]</scope>
    <source>
        <strain evidence="2 3">DX4</strain>
    </source>
</reference>
<evidence type="ECO:0000259" key="1">
    <source>
        <dbReference type="Pfam" id="PF00535"/>
    </source>
</evidence>
<name>A0A1D7QFZ9_9SPHI</name>
<dbReference type="PANTHER" id="PTHR22916:SF3">
    <property type="entry name" value="UDP-GLCNAC:BETAGAL BETA-1,3-N-ACETYLGLUCOSAMINYLTRANSFERASE-LIKE PROTEIN 1"/>
    <property type="match status" value="1"/>
</dbReference>
<dbReference type="KEGG" id="psty:BFS30_10670"/>
<evidence type="ECO:0000313" key="2">
    <source>
        <dbReference type="EMBL" id="AOM77590.1"/>
    </source>
</evidence>
<dbReference type="RefSeq" id="WP_069379279.1">
    <property type="nucleotide sequence ID" value="NZ_CP017141.1"/>
</dbReference>
<dbReference type="SUPFAM" id="SSF53448">
    <property type="entry name" value="Nucleotide-diphospho-sugar transferases"/>
    <property type="match status" value="1"/>
</dbReference>
<dbReference type="OrthoDB" id="9815829at2"/>
<dbReference type="Gene3D" id="3.90.550.10">
    <property type="entry name" value="Spore Coat Polysaccharide Biosynthesis Protein SpsA, Chain A"/>
    <property type="match status" value="1"/>
</dbReference>
<dbReference type="AlphaFoldDB" id="A0A1D7QFZ9"/>
<keyword evidence="3" id="KW-1185">Reference proteome</keyword>